<dbReference type="CDD" id="cd00712">
    <property type="entry name" value="AsnB"/>
    <property type="match status" value="1"/>
</dbReference>
<feature type="domain" description="Glutamine amidotransferase type-2" evidence="11">
    <location>
        <begin position="2"/>
        <end position="212"/>
    </location>
</feature>
<dbReference type="SUPFAM" id="SSF52402">
    <property type="entry name" value="Adenine nucleotide alpha hydrolases-like"/>
    <property type="match status" value="1"/>
</dbReference>
<dbReference type="InterPro" id="IPR029055">
    <property type="entry name" value="Ntn_hydrolases_N"/>
</dbReference>
<dbReference type="KEGG" id="sbae:DSM104329_05075"/>
<dbReference type="GO" id="GO:0004066">
    <property type="term" value="F:asparagine synthase (glutamine-hydrolyzing) activity"/>
    <property type="evidence" value="ECO:0007669"/>
    <property type="project" value="UniProtKB-EC"/>
</dbReference>
<keyword evidence="5 10" id="KW-0067">ATP-binding</keyword>
<dbReference type="InterPro" id="IPR001962">
    <property type="entry name" value="Asn_synthase"/>
</dbReference>
<dbReference type="Gene3D" id="3.60.20.10">
    <property type="entry name" value="Glutamine Phosphoribosylpyrophosphate, subunit 1, domain 1"/>
    <property type="match status" value="1"/>
</dbReference>
<evidence type="ECO:0000313" key="12">
    <source>
        <dbReference type="EMBL" id="UGS38645.1"/>
    </source>
</evidence>
<evidence type="ECO:0000313" key="13">
    <source>
        <dbReference type="Proteomes" id="UP001162834"/>
    </source>
</evidence>
<evidence type="ECO:0000256" key="9">
    <source>
        <dbReference type="PIRSR" id="PIRSR001589-1"/>
    </source>
</evidence>
<keyword evidence="9" id="KW-0028">Amino-acid biosynthesis</keyword>
<dbReference type="InterPro" id="IPR033738">
    <property type="entry name" value="AsnB_N"/>
</dbReference>
<evidence type="ECO:0000256" key="2">
    <source>
        <dbReference type="ARBA" id="ARBA00005752"/>
    </source>
</evidence>
<dbReference type="PANTHER" id="PTHR43284:SF1">
    <property type="entry name" value="ASPARAGINE SYNTHETASE"/>
    <property type="match status" value="1"/>
</dbReference>
<keyword evidence="13" id="KW-1185">Reference proteome</keyword>
<dbReference type="NCBIfam" id="TIGR01536">
    <property type="entry name" value="asn_synth_AEB"/>
    <property type="match status" value="1"/>
</dbReference>
<dbReference type="SUPFAM" id="SSF56235">
    <property type="entry name" value="N-terminal nucleophile aminohydrolases (Ntn hydrolases)"/>
    <property type="match status" value="1"/>
</dbReference>
<feature type="active site" description="For GATase activity" evidence="9">
    <location>
        <position position="2"/>
    </location>
</feature>
<reference evidence="12" key="1">
    <citation type="journal article" date="2022" name="Int. J. Syst. Evol. Microbiol.">
        <title>Pseudomonas aegrilactucae sp. nov. and Pseudomonas morbosilactucae sp. nov., pathogens causing bacterial rot of lettuce in Japan.</title>
        <authorList>
            <person name="Sawada H."/>
            <person name="Fujikawa T."/>
            <person name="Satou M."/>
        </authorList>
    </citation>
    <scope>NUCLEOTIDE SEQUENCE</scope>
    <source>
        <strain evidence="12">0166_1</strain>
    </source>
</reference>
<dbReference type="InterPro" id="IPR014729">
    <property type="entry name" value="Rossmann-like_a/b/a_fold"/>
</dbReference>
<dbReference type="Proteomes" id="UP001162834">
    <property type="component" value="Chromosome"/>
</dbReference>
<dbReference type="Gene3D" id="3.40.50.620">
    <property type="entry name" value="HUPs"/>
    <property type="match status" value="1"/>
</dbReference>
<dbReference type="GO" id="GO:0006529">
    <property type="term" value="P:asparagine biosynthetic process"/>
    <property type="evidence" value="ECO:0007669"/>
    <property type="project" value="UniProtKB-KW"/>
</dbReference>
<organism evidence="12 13">
    <name type="scientific">Capillimicrobium parvum</name>
    <dbReference type="NCBI Taxonomy" id="2884022"/>
    <lineage>
        <taxon>Bacteria</taxon>
        <taxon>Bacillati</taxon>
        <taxon>Actinomycetota</taxon>
        <taxon>Thermoleophilia</taxon>
        <taxon>Solirubrobacterales</taxon>
        <taxon>Capillimicrobiaceae</taxon>
        <taxon>Capillimicrobium</taxon>
    </lineage>
</organism>
<evidence type="ECO:0000256" key="7">
    <source>
        <dbReference type="ARBA" id="ARBA00022962"/>
    </source>
</evidence>
<dbReference type="GO" id="GO:0005829">
    <property type="term" value="C:cytosol"/>
    <property type="evidence" value="ECO:0007669"/>
    <property type="project" value="TreeGrafter"/>
</dbReference>
<evidence type="ECO:0000259" key="11">
    <source>
        <dbReference type="PROSITE" id="PS51278"/>
    </source>
</evidence>
<dbReference type="CDD" id="cd01991">
    <property type="entry name" value="Asn_synthase_B_C"/>
    <property type="match status" value="1"/>
</dbReference>
<dbReference type="InterPro" id="IPR051786">
    <property type="entry name" value="ASN_synthetase/amidase"/>
</dbReference>
<evidence type="ECO:0000256" key="1">
    <source>
        <dbReference type="ARBA" id="ARBA00005187"/>
    </source>
</evidence>
<comment type="similarity">
    <text evidence="2">Belongs to the asparagine synthetase family.</text>
</comment>
<dbReference type="InterPro" id="IPR006426">
    <property type="entry name" value="Asn_synth_AEB"/>
</dbReference>
<dbReference type="AlphaFoldDB" id="A0A9E6Y1Z5"/>
<proteinExistence type="inferred from homology"/>
<dbReference type="PROSITE" id="PS51278">
    <property type="entry name" value="GATASE_TYPE_2"/>
    <property type="match status" value="1"/>
</dbReference>
<dbReference type="InterPro" id="IPR017932">
    <property type="entry name" value="GATase_2_dom"/>
</dbReference>
<comment type="pathway">
    <text evidence="1">Amino-acid biosynthesis; L-asparagine biosynthesis; L-asparagine from L-aspartate (L-Gln route): step 1/1.</text>
</comment>
<evidence type="ECO:0000256" key="8">
    <source>
        <dbReference type="ARBA" id="ARBA00048741"/>
    </source>
</evidence>
<name>A0A9E6Y1Z5_9ACTN</name>
<evidence type="ECO:0000256" key="6">
    <source>
        <dbReference type="ARBA" id="ARBA00022888"/>
    </source>
</evidence>
<evidence type="ECO:0000256" key="5">
    <source>
        <dbReference type="ARBA" id="ARBA00022840"/>
    </source>
</evidence>
<dbReference type="PANTHER" id="PTHR43284">
    <property type="entry name" value="ASPARAGINE SYNTHETASE (GLUTAMINE-HYDROLYZING)"/>
    <property type="match status" value="1"/>
</dbReference>
<dbReference type="PIRSF" id="PIRSF001589">
    <property type="entry name" value="Asn_synthetase_glu-h"/>
    <property type="match status" value="1"/>
</dbReference>
<dbReference type="EMBL" id="CP087164">
    <property type="protein sequence ID" value="UGS38645.1"/>
    <property type="molecule type" value="Genomic_DNA"/>
</dbReference>
<feature type="binding site" evidence="10">
    <location>
        <position position="100"/>
    </location>
    <ligand>
        <name>L-glutamine</name>
        <dbReference type="ChEBI" id="CHEBI:58359"/>
    </ligand>
</feature>
<protein>
    <recommendedName>
        <fullName evidence="3">asparagine synthase (glutamine-hydrolyzing)</fullName>
        <ecNumber evidence="3">6.3.5.4</ecNumber>
    </recommendedName>
</protein>
<sequence length="634" mass="71979">MCGIAGAINLRGETVPDLGRRLDVMGELIAHRGPDDHGTWAHPHGHVGFAHRRLSIFDLSACGHQPMTDDAGQVITYNGEVYNWPEVRTELGGDWCTQTDTEVLLRAHERWGADAVDHLRGMFAYGLWDERATQLTLVRDRFGIKPLYYAQAGDVLYFASEAKALLPFLPAIRTDREGLKDYLAFQFCLAGKTLFDGVRELLPGHRLTVRNGAIRTERYWEVYYDLDWTHREAWYEERIEALLHDSIRMHLRSDVPVGAYVSGGLDSSAVAGLASLYDPGTTPAFTGRFEGPEYDESRYARLLADERGLDLSVIDLDVSDFTREIERVIYHLDFPVAGPGSFPQFMVSEAAARDVKVILGGQGGDEVFGGYTRYLIAYFEQCIKAAIEGTAQNGNFVVTYESIIPQLESLRSYKPLLQEFWREGLFEDLDRRYFRLINRAPHVEQLVNVEALGDYDPFHQFAEIFNGRNVGHESYFDKMTHFDFKTLLPALLQVEDRVSMAHGLESRVPLLDHPLVELAATIPADVKFPGGRLKHIFARATRATVPAQISERTDKMGFPVPLVEWANGPARDFVRDTFTGDRDLYDRRAVLDALEGEAKFGRTFWGLFSLELWQQRFHDREHEFRSLLTTETTT</sequence>
<keyword evidence="6 9" id="KW-0061">Asparagine biosynthesis</keyword>
<keyword evidence="7 9" id="KW-0315">Glutamine amidotransferase</keyword>
<dbReference type="RefSeq" id="WP_259312663.1">
    <property type="nucleotide sequence ID" value="NZ_CP087164.1"/>
</dbReference>
<dbReference type="Pfam" id="PF00733">
    <property type="entry name" value="Asn_synthase"/>
    <property type="match status" value="1"/>
</dbReference>
<dbReference type="GO" id="GO:0005524">
    <property type="term" value="F:ATP binding"/>
    <property type="evidence" value="ECO:0007669"/>
    <property type="project" value="UniProtKB-KW"/>
</dbReference>
<evidence type="ECO:0000256" key="4">
    <source>
        <dbReference type="ARBA" id="ARBA00022741"/>
    </source>
</evidence>
<keyword evidence="4 10" id="KW-0547">Nucleotide-binding</keyword>
<comment type="catalytic activity">
    <reaction evidence="8">
        <text>L-aspartate + L-glutamine + ATP + H2O = L-asparagine + L-glutamate + AMP + diphosphate + H(+)</text>
        <dbReference type="Rhea" id="RHEA:12228"/>
        <dbReference type="ChEBI" id="CHEBI:15377"/>
        <dbReference type="ChEBI" id="CHEBI:15378"/>
        <dbReference type="ChEBI" id="CHEBI:29985"/>
        <dbReference type="ChEBI" id="CHEBI:29991"/>
        <dbReference type="ChEBI" id="CHEBI:30616"/>
        <dbReference type="ChEBI" id="CHEBI:33019"/>
        <dbReference type="ChEBI" id="CHEBI:58048"/>
        <dbReference type="ChEBI" id="CHEBI:58359"/>
        <dbReference type="ChEBI" id="CHEBI:456215"/>
        <dbReference type="EC" id="6.3.5.4"/>
    </reaction>
</comment>
<dbReference type="EC" id="6.3.5.4" evidence="3"/>
<dbReference type="Pfam" id="PF13537">
    <property type="entry name" value="GATase_7"/>
    <property type="match status" value="1"/>
</dbReference>
<keyword evidence="12" id="KW-0436">Ligase</keyword>
<accession>A0A9E6Y1Z5</accession>
<evidence type="ECO:0000256" key="10">
    <source>
        <dbReference type="PIRSR" id="PIRSR001589-2"/>
    </source>
</evidence>
<gene>
    <name evidence="12" type="primary">asnB_2</name>
    <name evidence="12" type="ORF">DSM104329_05075</name>
</gene>
<evidence type="ECO:0000256" key="3">
    <source>
        <dbReference type="ARBA" id="ARBA00012737"/>
    </source>
</evidence>